<evidence type="ECO:0000313" key="2">
    <source>
        <dbReference type="Proteomes" id="UP000313359"/>
    </source>
</evidence>
<dbReference type="Gene3D" id="1.20.940.10">
    <property type="entry name" value="Functional domain of the splicing factor Prp18"/>
    <property type="match status" value="1"/>
</dbReference>
<protein>
    <submittedName>
        <fullName evidence="1">Uncharacterized protein</fullName>
    </submittedName>
</protein>
<reference evidence="1" key="1">
    <citation type="journal article" date="2018" name="Genome Biol. Evol.">
        <title>Genomics and development of Lentinus tigrinus, a white-rot wood-decaying mushroom with dimorphic fruiting bodies.</title>
        <authorList>
            <person name="Wu B."/>
            <person name="Xu Z."/>
            <person name="Knudson A."/>
            <person name="Carlson A."/>
            <person name="Chen N."/>
            <person name="Kovaka S."/>
            <person name="LaButti K."/>
            <person name="Lipzen A."/>
            <person name="Pennachio C."/>
            <person name="Riley R."/>
            <person name="Schakwitz W."/>
            <person name="Umezawa K."/>
            <person name="Ohm R.A."/>
            <person name="Grigoriev I.V."/>
            <person name="Nagy L.G."/>
            <person name="Gibbons J."/>
            <person name="Hibbett D."/>
        </authorList>
    </citation>
    <scope>NUCLEOTIDE SEQUENCE [LARGE SCALE GENOMIC DNA]</scope>
    <source>
        <strain evidence="1">ALCF2SS1-6</strain>
    </source>
</reference>
<accession>A0A5C2RX83</accession>
<proteinExistence type="predicted"/>
<dbReference type="OrthoDB" id="542917at2759"/>
<dbReference type="EMBL" id="ML122294">
    <property type="protein sequence ID" value="RPD55586.1"/>
    <property type="molecule type" value="Genomic_DNA"/>
</dbReference>
<dbReference type="Proteomes" id="UP000313359">
    <property type="component" value="Unassembled WGS sequence"/>
</dbReference>
<name>A0A5C2RX83_9APHY</name>
<keyword evidence="2" id="KW-1185">Reference proteome</keyword>
<evidence type="ECO:0000313" key="1">
    <source>
        <dbReference type="EMBL" id="RPD55586.1"/>
    </source>
</evidence>
<dbReference type="STRING" id="1328759.A0A5C2RX83"/>
<sequence length="98" mass="11197">MVDDLERRINPLFDALNCETLSRPVCEQLLILTRAMEAHDREQAMAIHMDLLTRGSLTDDIGLWMSGIKQLKHSGSRVVCAGTIYGTLTSWQRQKRRL</sequence>
<organism evidence="1 2">
    <name type="scientific">Lentinus tigrinus ALCF2SS1-6</name>
    <dbReference type="NCBI Taxonomy" id="1328759"/>
    <lineage>
        <taxon>Eukaryota</taxon>
        <taxon>Fungi</taxon>
        <taxon>Dikarya</taxon>
        <taxon>Basidiomycota</taxon>
        <taxon>Agaricomycotina</taxon>
        <taxon>Agaricomycetes</taxon>
        <taxon>Polyporales</taxon>
        <taxon>Polyporaceae</taxon>
        <taxon>Lentinus</taxon>
    </lineage>
</organism>
<dbReference type="AlphaFoldDB" id="A0A5C2RX83"/>
<gene>
    <name evidence="1" type="ORF">L227DRAFT_579565</name>
</gene>